<dbReference type="CDD" id="cd02503">
    <property type="entry name" value="MobA"/>
    <property type="match status" value="1"/>
</dbReference>
<sequence>MDPKSIEAFILAGGKSSRMGEDKGLVKILGKAMVQHLIEKLNHLHIPCNIISNKANYKHFESPCFEDIIENRGPLGGLFTALSFSQKKHILLLSCDIPLIPIQALTYLLDKSLEQRINVSSIAGRYNPLFAIYPTSVLEMIVTCLRSNKLKMQDFIKKSIHQEIPLDKLVAPSPFLFTNFNSKKDLEIIPSGLVL</sequence>
<feature type="binding site" evidence="8">
    <location>
        <position position="96"/>
    </location>
    <ligand>
        <name>GTP</name>
        <dbReference type="ChEBI" id="CHEBI:37565"/>
    </ligand>
</feature>
<evidence type="ECO:0000256" key="3">
    <source>
        <dbReference type="ARBA" id="ARBA00022723"/>
    </source>
</evidence>
<comment type="catalytic activity">
    <reaction evidence="8">
        <text>Mo-molybdopterin + GTP + H(+) = Mo-molybdopterin guanine dinucleotide + diphosphate</text>
        <dbReference type="Rhea" id="RHEA:34243"/>
        <dbReference type="ChEBI" id="CHEBI:15378"/>
        <dbReference type="ChEBI" id="CHEBI:33019"/>
        <dbReference type="ChEBI" id="CHEBI:37565"/>
        <dbReference type="ChEBI" id="CHEBI:71302"/>
        <dbReference type="ChEBI" id="CHEBI:71310"/>
        <dbReference type="EC" id="2.7.7.77"/>
    </reaction>
</comment>
<feature type="binding site" evidence="8">
    <location>
        <begin position="11"/>
        <end position="13"/>
    </location>
    <ligand>
        <name>GTP</name>
        <dbReference type="ChEBI" id="CHEBI:37565"/>
    </ligand>
</feature>
<dbReference type="EMBL" id="JAKZGP010000018">
    <property type="protein sequence ID" value="MCH7409507.1"/>
    <property type="molecule type" value="Genomic_DNA"/>
</dbReference>
<evidence type="ECO:0000256" key="4">
    <source>
        <dbReference type="ARBA" id="ARBA00022741"/>
    </source>
</evidence>
<evidence type="ECO:0000313" key="11">
    <source>
        <dbReference type="Proteomes" id="UP001165489"/>
    </source>
</evidence>
<keyword evidence="3 8" id="KW-0479">Metal-binding</keyword>
<keyword evidence="7 8" id="KW-0501">Molybdenum cofactor biosynthesis</keyword>
<comment type="function">
    <text evidence="8">Transfers a GMP moiety from GTP to Mo-molybdopterin (Mo-MPT) cofactor (Moco or molybdenum cofactor) to form Mo-molybdopterin guanine dinucleotide (Mo-MGD) cofactor.</text>
</comment>
<accession>A0ABS9UZA8</accession>
<evidence type="ECO:0000256" key="2">
    <source>
        <dbReference type="ARBA" id="ARBA00022679"/>
    </source>
</evidence>
<keyword evidence="2 8" id="KW-0808">Transferase</keyword>
<proteinExistence type="inferred from homology"/>
<dbReference type="Proteomes" id="UP001165489">
    <property type="component" value="Unassembled WGS sequence"/>
</dbReference>
<keyword evidence="1 8" id="KW-0963">Cytoplasm</keyword>
<feature type="binding site" evidence="8">
    <location>
        <position position="23"/>
    </location>
    <ligand>
        <name>GTP</name>
        <dbReference type="ChEBI" id="CHEBI:37565"/>
    </ligand>
</feature>
<dbReference type="RefSeq" id="WP_241347853.1">
    <property type="nucleotide sequence ID" value="NZ_JAKZGP010000018.1"/>
</dbReference>
<dbReference type="InterPro" id="IPR013482">
    <property type="entry name" value="Molybde_CF_guanTrfase"/>
</dbReference>
<organism evidence="10 11">
    <name type="scientific">Belliella filtrata</name>
    <dbReference type="NCBI Taxonomy" id="2923435"/>
    <lineage>
        <taxon>Bacteria</taxon>
        <taxon>Pseudomonadati</taxon>
        <taxon>Bacteroidota</taxon>
        <taxon>Cytophagia</taxon>
        <taxon>Cytophagales</taxon>
        <taxon>Cyclobacteriaceae</taxon>
        <taxon>Belliella</taxon>
    </lineage>
</organism>
<feature type="binding site" evidence="8">
    <location>
        <position position="67"/>
    </location>
    <ligand>
        <name>GTP</name>
        <dbReference type="ChEBI" id="CHEBI:37565"/>
    </ligand>
</feature>
<dbReference type="PANTHER" id="PTHR19136:SF81">
    <property type="entry name" value="MOLYBDENUM COFACTOR GUANYLYLTRANSFERASE"/>
    <property type="match status" value="1"/>
</dbReference>
<keyword evidence="6 8" id="KW-0342">GTP-binding</keyword>
<evidence type="ECO:0000256" key="8">
    <source>
        <dbReference type="HAMAP-Rule" id="MF_00316"/>
    </source>
</evidence>
<comment type="caution">
    <text evidence="8">Lacks conserved residue(s) required for the propagation of feature annotation.</text>
</comment>
<keyword evidence="4 8" id="KW-0547">Nucleotide-binding</keyword>
<evidence type="ECO:0000313" key="10">
    <source>
        <dbReference type="EMBL" id="MCH7409507.1"/>
    </source>
</evidence>
<evidence type="ECO:0000259" key="9">
    <source>
        <dbReference type="Pfam" id="PF12804"/>
    </source>
</evidence>
<comment type="domain">
    <text evidence="8">The N-terminal domain determines nucleotide recognition and specific binding, while the C-terminal domain determines the specific binding to the target protein.</text>
</comment>
<protein>
    <recommendedName>
        <fullName evidence="8">Probable molybdenum cofactor guanylyltransferase</fullName>
        <shortName evidence="8">MoCo guanylyltransferase</shortName>
        <ecNumber evidence="8">2.7.7.77</ecNumber>
    </recommendedName>
    <alternativeName>
        <fullName evidence="8">GTP:molybdopterin guanylyltransferase</fullName>
    </alternativeName>
    <alternativeName>
        <fullName evidence="8">Mo-MPT guanylyltransferase</fullName>
    </alternativeName>
    <alternativeName>
        <fullName evidence="8">Molybdopterin guanylyltransferase</fullName>
    </alternativeName>
    <alternativeName>
        <fullName evidence="8">Molybdopterin-guanine dinucleotide synthase</fullName>
        <shortName evidence="8">MGD synthase</shortName>
    </alternativeName>
</protein>
<keyword evidence="11" id="KW-1185">Reference proteome</keyword>
<comment type="caution">
    <text evidence="10">The sequence shown here is derived from an EMBL/GenBank/DDBJ whole genome shotgun (WGS) entry which is preliminary data.</text>
</comment>
<comment type="similarity">
    <text evidence="8">Belongs to the MobA family.</text>
</comment>
<dbReference type="EC" id="2.7.7.77" evidence="8"/>
<name>A0ABS9UZA8_9BACT</name>
<evidence type="ECO:0000256" key="1">
    <source>
        <dbReference type="ARBA" id="ARBA00022490"/>
    </source>
</evidence>
<dbReference type="HAMAP" id="MF_00316">
    <property type="entry name" value="MobA"/>
    <property type="match status" value="1"/>
</dbReference>
<comment type="subcellular location">
    <subcellularLocation>
        <location evidence="8">Cytoplasm</location>
    </subcellularLocation>
</comment>
<dbReference type="PANTHER" id="PTHR19136">
    <property type="entry name" value="MOLYBDENUM COFACTOR GUANYLYLTRANSFERASE"/>
    <property type="match status" value="1"/>
</dbReference>
<dbReference type="Pfam" id="PF12804">
    <property type="entry name" value="NTP_transf_3"/>
    <property type="match status" value="1"/>
</dbReference>
<keyword evidence="5 8" id="KW-0460">Magnesium</keyword>
<evidence type="ECO:0000256" key="7">
    <source>
        <dbReference type="ARBA" id="ARBA00023150"/>
    </source>
</evidence>
<dbReference type="InterPro" id="IPR029044">
    <property type="entry name" value="Nucleotide-diphossugar_trans"/>
</dbReference>
<dbReference type="GO" id="GO:0016779">
    <property type="term" value="F:nucleotidyltransferase activity"/>
    <property type="evidence" value="ECO:0007669"/>
    <property type="project" value="UniProtKB-KW"/>
</dbReference>
<keyword evidence="10" id="KW-0548">Nucleotidyltransferase</keyword>
<feature type="binding site" evidence="8">
    <location>
        <position position="96"/>
    </location>
    <ligand>
        <name>Mg(2+)</name>
        <dbReference type="ChEBI" id="CHEBI:18420"/>
    </ligand>
</feature>
<dbReference type="SUPFAM" id="SSF53448">
    <property type="entry name" value="Nucleotide-diphospho-sugar transferases"/>
    <property type="match status" value="1"/>
</dbReference>
<reference evidence="10" key="1">
    <citation type="submission" date="2022-03" db="EMBL/GenBank/DDBJ databases">
        <title>De novo assembled genomes of Belliella spp. (Cyclobacteriaceae) strains.</title>
        <authorList>
            <person name="Szabo A."/>
            <person name="Korponai K."/>
            <person name="Felfoldi T."/>
        </authorList>
    </citation>
    <scope>NUCLEOTIDE SEQUENCE</scope>
    <source>
        <strain evidence="10">DSM 111904</strain>
    </source>
</reference>
<evidence type="ECO:0000256" key="6">
    <source>
        <dbReference type="ARBA" id="ARBA00023134"/>
    </source>
</evidence>
<gene>
    <name evidence="8" type="primary">mobA</name>
    <name evidence="10" type="ORF">MM239_08880</name>
</gene>
<feature type="domain" description="MobA-like NTP transferase" evidence="9">
    <location>
        <begin position="8"/>
        <end position="157"/>
    </location>
</feature>
<dbReference type="InterPro" id="IPR025877">
    <property type="entry name" value="MobA-like_NTP_Trfase"/>
</dbReference>
<evidence type="ECO:0000256" key="5">
    <source>
        <dbReference type="ARBA" id="ARBA00022842"/>
    </source>
</evidence>
<comment type="cofactor">
    <cofactor evidence="8">
        <name>Mg(2+)</name>
        <dbReference type="ChEBI" id="CHEBI:18420"/>
    </cofactor>
</comment>
<dbReference type="Gene3D" id="3.90.550.10">
    <property type="entry name" value="Spore Coat Polysaccharide Biosynthesis Protein SpsA, Chain A"/>
    <property type="match status" value="1"/>
</dbReference>